<comment type="catalytic activity">
    <reaction evidence="2 3">
        <text>5-(methylsulfanyl)-alpha-D-ribose 1-phosphate = 5-(methylsulfanyl)-D-ribulose 1-phosphate</text>
        <dbReference type="Rhea" id="RHEA:19989"/>
        <dbReference type="ChEBI" id="CHEBI:58533"/>
        <dbReference type="ChEBI" id="CHEBI:58548"/>
        <dbReference type="EC" id="5.3.1.23"/>
    </reaction>
</comment>
<sequence length="370" mass="40982">MVIHMQQKKENDNIMNYDTVRLDDENNAIIIIDQTKLPGSIELIALKTAEEIWDAIYLLRVRGAPAIGVAAAFGIYLLAKQSSASDYNTFHEEFVKQKEYLDSARPTAVNLSWALNRMQGVLEAHAGEDVSKIKEYLKAEAVEIWQEDIRVCKKIGEYGLTLVKPGDGILTHCNAGQLATSKYGTATAPIYLGEEKGYHFKVFADETRPLLQGARLTAFELQSSGVDVTLICDNMSATVMKNGWVNAVFVGCDRVAANGDTANKIGTSVVAAVAKYYNVPVYICAPTSTIDLNTRTGADIHIEQRPAEEVTEMWYKERMAPEGVKVFNPAFDVTDHELIAGIVTEYGIARAPYTESLQEIFKKREQESGR</sequence>
<feature type="site" description="Transition state stabilizer" evidence="3">
    <location>
        <position position="173"/>
    </location>
</feature>
<dbReference type="InterPro" id="IPR000649">
    <property type="entry name" value="IF-2B-related"/>
</dbReference>
<feature type="active site" description="Proton donor" evidence="3">
    <location>
        <position position="253"/>
    </location>
</feature>
<dbReference type="Proteomes" id="UP000095350">
    <property type="component" value="Unassembled WGS sequence"/>
</dbReference>
<dbReference type="PANTHER" id="PTHR43475:SF1">
    <property type="entry name" value="METHYLTHIORIBOSE-1-PHOSPHATE ISOMERASE"/>
    <property type="match status" value="1"/>
</dbReference>
<dbReference type="InterPro" id="IPR042529">
    <property type="entry name" value="IF_2B-like_C"/>
</dbReference>
<dbReference type="UniPathway" id="UPA00904">
    <property type="reaction ID" value="UER00874"/>
</dbReference>
<dbReference type="NCBIfam" id="TIGR00524">
    <property type="entry name" value="eIF-2B_rel"/>
    <property type="match status" value="1"/>
</dbReference>
<dbReference type="SUPFAM" id="SSF100950">
    <property type="entry name" value="NagB/RpiA/CoA transferase-like"/>
    <property type="match status" value="1"/>
</dbReference>
<feature type="binding site" evidence="3">
    <location>
        <begin position="62"/>
        <end position="64"/>
    </location>
    <ligand>
        <name>substrate</name>
    </ligand>
</feature>
<feature type="binding site" evidence="3">
    <location>
        <position position="105"/>
    </location>
    <ligand>
        <name>substrate</name>
    </ligand>
</feature>
<dbReference type="AlphaFoldDB" id="A0A173VVN9"/>
<comment type="pathway">
    <text evidence="3">Amino-acid biosynthesis; L-methionine biosynthesis via salvage pathway; L-methionine from S-methyl-5-thio-alpha-D-ribose 1-phosphate: step 1/6.</text>
</comment>
<evidence type="ECO:0000256" key="3">
    <source>
        <dbReference type="HAMAP-Rule" id="MF_01678"/>
    </source>
</evidence>
<dbReference type="InterPro" id="IPR037171">
    <property type="entry name" value="NagB/RpiA_transferase-like"/>
</dbReference>
<dbReference type="NCBIfam" id="NF004326">
    <property type="entry name" value="PRK05720.1"/>
    <property type="match status" value="1"/>
</dbReference>
<dbReference type="FunFam" id="3.40.50.10470:FF:000006">
    <property type="entry name" value="Methylthioribose-1-phosphate isomerase"/>
    <property type="match status" value="1"/>
</dbReference>
<comment type="similarity">
    <text evidence="3">Belongs to the EIF-2B alpha/beta/delta subunits family. MtnA subfamily.</text>
</comment>
<dbReference type="InterPro" id="IPR005251">
    <property type="entry name" value="IF-M1Pi"/>
</dbReference>
<dbReference type="InterPro" id="IPR027363">
    <property type="entry name" value="M1Pi_N"/>
</dbReference>
<dbReference type="Gene3D" id="3.40.50.10470">
    <property type="entry name" value="Translation initiation factor eif-2b, domain 2"/>
    <property type="match status" value="1"/>
</dbReference>
<dbReference type="InterPro" id="IPR011559">
    <property type="entry name" value="Initiation_fac_2B_a/b/d"/>
</dbReference>
<evidence type="ECO:0000313" key="4">
    <source>
        <dbReference type="EMBL" id="CUN31253.1"/>
    </source>
</evidence>
<keyword evidence="1 3" id="KW-0413">Isomerase</keyword>
<dbReference type="FunFam" id="1.20.120.420:FF:000003">
    <property type="entry name" value="Methylthioribose-1-phosphate isomerase"/>
    <property type="match status" value="1"/>
</dbReference>
<dbReference type="GO" id="GO:0046523">
    <property type="term" value="F:S-methyl-5-thioribose-1-phosphate isomerase activity"/>
    <property type="evidence" value="ECO:0007669"/>
    <property type="project" value="UniProtKB-UniRule"/>
</dbReference>
<dbReference type="PaxDb" id="166486-ERS852572_03628"/>
<name>A0A173VVN9_9FIRM</name>
<proteinExistence type="inferred from homology"/>
<evidence type="ECO:0000313" key="5">
    <source>
        <dbReference type="Proteomes" id="UP000095350"/>
    </source>
</evidence>
<evidence type="ECO:0000256" key="2">
    <source>
        <dbReference type="ARBA" id="ARBA00052401"/>
    </source>
</evidence>
<comment type="function">
    <text evidence="3">Catalyzes the interconversion of methylthioribose-1-phosphate (MTR-1-P) into methylthioribulose-1-phosphate (MTRu-1-P).</text>
</comment>
<dbReference type="EMBL" id="CYXZ01000043">
    <property type="protein sequence ID" value="CUN31253.1"/>
    <property type="molecule type" value="Genomic_DNA"/>
</dbReference>
<gene>
    <name evidence="3 4" type="primary">mtnA</name>
    <name evidence="4" type="ORF">ERS852572_03628</name>
</gene>
<feature type="binding site" evidence="3">
    <location>
        <begin position="263"/>
        <end position="264"/>
    </location>
    <ligand>
        <name>substrate</name>
    </ligand>
</feature>
<dbReference type="Pfam" id="PF01008">
    <property type="entry name" value="IF-2B"/>
    <property type="match status" value="1"/>
</dbReference>
<feature type="binding site" evidence="3">
    <location>
        <position position="212"/>
    </location>
    <ligand>
        <name>substrate</name>
    </ligand>
</feature>
<dbReference type="NCBIfam" id="TIGR00512">
    <property type="entry name" value="salvage_mtnA"/>
    <property type="match status" value="1"/>
</dbReference>
<dbReference type="GO" id="GO:0019509">
    <property type="term" value="P:L-methionine salvage from methylthioadenosine"/>
    <property type="evidence" value="ECO:0007669"/>
    <property type="project" value="UniProtKB-UniRule"/>
</dbReference>
<dbReference type="STRING" id="166486.ERS852572_03628"/>
<dbReference type="PANTHER" id="PTHR43475">
    <property type="entry name" value="METHYLTHIORIBOSE-1-PHOSPHATE ISOMERASE"/>
    <property type="match status" value="1"/>
</dbReference>
<keyword evidence="3" id="KW-0028">Amino-acid biosynthesis</keyword>
<dbReference type="HAMAP" id="MF_01678">
    <property type="entry name" value="Salvage_MtnA"/>
    <property type="match status" value="1"/>
</dbReference>
<reference evidence="4 5" key="1">
    <citation type="submission" date="2015-09" db="EMBL/GenBank/DDBJ databases">
        <authorList>
            <consortium name="Pathogen Informatics"/>
        </authorList>
    </citation>
    <scope>NUCLEOTIDE SEQUENCE [LARGE SCALE GENOMIC DNA]</scope>
    <source>
        <strain evidence="4 5">2789STDY5834960</strain>
    </source>
</reference>
<dbReference type="EC" id="5.3.1.23" evidence="3"/>
<accession>A0A173VVN9</accession>
<keyword evidence="3" id="KW-0486">Methionine biosynthesis</keyword>
<evidence type="ECO:0000256" key="1">
    <source>
        <dbReference type="ARBA" id="ARBA00023235"/>
    </source>
</evidence>
<organism evidence="4 5">
    <name type="scientific">Roseburia intestinalis</name>
    <dbReference type="NCBI Taxonomy" id="166486"/>
    <lineage>
        <taxon>Bacteria</taxon>
        <taxon>Bacillati</taxon>
        <taxon>Bacillota</taxon>
        <taxon>Clostridia</taxon>
        <taxon>Lachnospirales</taxon>
        <taxon>Lachnospiraceae</taxon>
        <taxon>Roseburia</taxon>
    </lineage>
</organism>
<dbReference type="Gene3D" id="1.20.120.420">
    <property type="entry name" value="translation initiation factor eif-2b, domain 1"/>
    <property type="match status" value="1"/>
</dbReference>
<protein>
    <recommendedName>
        <fullName evidence="3">Methylthioribose-1-phosphate isomerase</fullName>
        <shortName evidence="3">M1Pi</shortName>
        <shortName evidence="3">MTR-1-P isomerase</shortName>
        <ecNumber evidence="3">5.3.1.23</ecNumber>
    </recommendedName>
    <alternativeName>
        <fullName evidence="3">S-methyl-5-thioribose-1-phosphate isomerase</fullName>
    </alternativeName>
</protein>